<evidence type="ECO:0000313" key="4">
    <source>
        <dbReference type="EMBL" id="SHI18356.1"/>
    </source>
</evidence>
<accession>A0A1M5Z281</accession>
<dbReference type="SUPFAM" id="SSF47644">
    <property type="entry name" value="Methionine synthase domain"/>
    <property type="match status" value="1"/>
</dbReference>
<dbReference type="RefSeq" id="WP_073080927.1">
    <property type="nucleotide sequence ID" value="NZ_FQXV01000012.1"/>
</dbReference>
<evidence type="ECO:0000259" key="3">
    <source>
        <dbReference type="PROSITE" id="PS51332"/>
    </source>
</evidence>
<dbReference type="GO" id="GO:0046872">
    <property type="term" value="F:metal ion binding"/>
    <property type="evidence" value="ECO:0007669"/>
    <property type="project" value="UniProtKB-KW"/>
</dbReference>
<dbReference type="InterPro" id="IPR036724">
    <property type="entry name" value="Cobalamin-bd_sf"/>
</dbReference>
<protein>
    <submittedName>
        <fullName evidence="4">Methylmalonyl-CoA mutase C-terminal domain-containing protein</fullName>
    </submittedName>
</protein>
<dbReference type="EMBL" id="FQXV01000012">
    <property type="protein sequence ID" value="SHI18356.1"/>
    <property type="molecule type" value="Genomic_DNA"/>
</dbReference>
<dbReference type="GO" id="GO:0031419">
    <property type="term" value="F:cobalamin binding"/>
    <property type="evidence" value="ECO:0007669"/>
    <property type="project" value="InterPro"/>
</dbReference>
<dbReference type="GO" id="GO:0046653">
    <property type="term" value="P:tetrahydrofolate metabolic process"/>
    <property type="evidence" value="ECO:0007669"/>
    <property type="project" value="TreeGrafter"/>
</dbReference>
<evidence type="ECO:0000313" key="5">
    <source>
        <dbReference type="Proteomes" id="UP000183995"/>
    </source>
</evidence>
<dbReference type="GO" id="GO:0050667">
    <property type="term" value="P:homocysteine metabolic process"/>
    <property type="evidence" value="ECO:0007669"/>
    <property type="project" value="TreeGrafter"/>
</dbReference>
<dbReference type="Pfam" id="PF02310">
    <property type="entry name" value="B12-binding"/>
    <property type="match status" value="1"/>
</dbReference>
<dbReference type="InterPro" id="IPR003759">
    <property type="entry name" value="Cbl-bd_cap"/>
</dbReference>
<dbReference type="Gene3D" id="3.40.50.280">
    <property type="entry name" value="Cobalamin-binding domain"/>
    <property type="match status" value="1"/>
</dbReference>
<dbReference type="Gene3D" id="1.10.1240.10">
    <property type="entry name" value="Methionine synthase domain"/>
    <property type="match status" value="1"/>
</dbReference>
<dbReference type="PROSITE" id="PS51332">
    <property type="entry name" value="B12_BINDING"/>
    <property type="match status" value="1"/>
</dbReference>
<name>A0A1M5Z281_9FIRM</name>
<reference evidence="4 5" key="1">
    <citation type="submission" date="2016-11" db="EMBL/GenBank/DDBJ databases">
        <authorList>
            <person name="Jaros S."/>
            <person name="Januszkiewicz K."/>
            <person name="Wedrychowicz H."/>
        </authorList>
    </citation>
    <scope>NUCLEOTIDE SEQUENCE [LARGE SCALE GENOMIC DNA]</scope>
    <source>
        <strain evidence="4 5">DSM 10068</strain>
    </source>
</reference>
<gene>
    <name evidence="4" type="ORF">SAMN02745823_03136</name>
</gene>
<dbReference type="GO" id="GO:0005829">
    <property type="term" value="C:cytosol"/>
    <property type="evidence" value="ECO:0007669"/>
    <property type="project" value="TreeGrafter"/>
</dbReference>
<sequence>MEKKLGQVLVDSMRDLDELRVLQSSVELVSAGVSSYEIFERLIEGLRQVDARYESGEYFIADLIMAGHIMKSVMTKVLVFHGFEEFSSFGRVVMATVRGDIHELGKNVIADVLRHNGFEVTDLGTDVPPERIVEEVRAQSPNILILSGMIASSPVRMAESIAALRDAGLRGQVRVIVGGAAVTSEAAEAMGADAYSAGVKDCLKVCHEFMALTAGES</sequence>
<dbReference type="Proteomes" id="UP000183995">
    <property type="component" value="Unassembled WGS sequence"/>
</dbReference>
<keyword evidence="1" id="KW-0479">Metal-binding</keyword>
<feature type="domain" description="B12-binding" evidence="3">
    <location>
        <begin position="89"/>
        <end position="217"/>
    </location>
</feature>
<dbReference type="STRING" id="1123282.SAMN02745823_03136"/>
<dbReference type="Pfam" id="PF02607">
    <property type="entry name" value="B12-binding_2"/>
    <property type="match status" value="1"/>
</dbReference>
<keyword evidence="2" id="KW-0170">Cobalt</keyword>
<dbReference type="PANTHER" id="PTHR45833:SF1">
    <property type="entry name" value="METHIONINE SYNTHASE"/>
    <property type="match status" value="1"/>
</dbReference>
<dbReference type="InterPro" id="IPR036594">
    <property type="entry name" value="Meth_synthase_dom"/>
</dbReference>
<dbReference type="SMART" id="SM01018">
    <property type="entry name" value="B12-binding_2"/>
    <property type="match status" value="1"/>
</dbReference>
<dbReference type="AlphaFoldDB" id="A0A1M5Z281"/>
<dbReference type="OrthoDB" id="9803687at2"/>
<dbReference type="InterPro" id="IPR006158">
    <property type="entry name" value="Cobalamin-bd"/>
</dbReference>
<dbReference type="InterPro" id="IPR050554">
    <property type="entry name" value="Met_Synthase/Corrinoid"/>
</dbReference>
<keyword evidence="5" id="KW-1185">Reference proteome</keyword>
<proteinExistence type="predicted"/>
<evidence type="ECO:0000256" key="2">
    <source>
        <dbReference type="ARBA" id="ARBA00023285"/>
    </source>
</evidence>
<evidence type="ECO:0000256" key="1">
    <source>
        <dbReference type="ARBA" id="ARBA00022723"/>
    </source>
</evidence>
<dbReference type="SUPFAM" id="SSF52242">
    <property type="entry name" value="Cobalamin (vitamin B12)-binding domain"/>
    <property type="match status" value="1"/>
</dbReference>
<dbReference type="GO" id="GO:0008705">
    <property type="term" value="F:methionine synthase activity"/>
    <property type="evidence" value="ECO:0007669"/>
    <property type="project" value="TreeGrafter"/>
</dbReference>
<dbReference type="PANTHER" id="PTHR45833">
    <property type="entry name" value="METHIONINE SYNTHASE"/>
    <property type="match status" value="1"/>
</dbReference>
<organism evidence="4 5">
    <name type="scientific">Sporobacter termitidis DSM 10068</name>
    <dbReference type="NCBI Taxonomy" id="1123282"/>
    <lineage>
        <taxon>Bacteria</taxon>
        <taxon>Bacillati</taxon>
        <taxon>Bacillota</taxon>
        <taxon>Clostridia</taxon>
        <taxon>Eubacteriales</taxon>
        <taxon>Oscillospiraceae</taxon>
        <taxon>Sporobacter</taxon>
    </lineage>
</organism>